<dbReference type="EMBL" id="JACXVP010000012">
    <property type="protein sequence ID" value="KAG5573609.1"/>
    <property type="molecule type" value="Genomic_DNA"/>
</dbReference>
<reference evidence="1 2" key="1">
    <citation type="submission" date="2020-09" db="EMBL/GenBank/DDBJ databases">
        <title>De no assembly of potato wild relative species, Solanum commersonii.</title>
        <authorList>
            <person name="Cho K."/>
        </authorList>
    </citation>
    <scope>NUCLEOTIDE SEQUENCE [LARGE SCALE GENOMIC DNA]</scope>
    <source>
        <strain evidence="1">LZ3.2</strain>
        <tissue evidence="1">Leaf</tissue>
    </source>
</reference>
<gene>
    <name evidence="1" type="ORF">H5410_063375</name>
</gene>
<evidence type="ECO:0000313" key="1">
    <source>
        <dbReference type="EMBL" id="KAG5573609.1"/>
    </source>
</evidence>
<comment type="caution">
    <text evidence="1">The sequence shown here is derived from an EMBL/GenBank/DDBJ whole genome shotgun (WGS) entry which is preliminary data.</text>
</comment>
<proteinExistence type="predicted"/>
<protein>
    <submittedName>
        <fullName evidence="1">Uncharacterized protein</fullName>
    </submittedName>
</protein>
<accession>A0A9J5WD34</accession>
<organism evidence="1 2">
    <name type="scientific">Solanum commersonii</name>
    <name type="common">Commerson's wild potato</name>
    <name type="synonym">Commerson's nightshade</name>
    <dbReference type="NCBI Taxonomy" id="4109"/>
    <lineage>
        <taxon>Eukaryota</taxon>
        <taxon>Viridiplantae</taxon>
        <taxon>Streptophyta</taxon>
        <taxon>Embryophyta</taxon>
        <taxon>Tracheophyta</taxon>
        <taxon>Spermatophyta</taxon>
        <taxon>Magnoliopsida</taxon>
        <taxon>eudicotyledons</taxon>
        <taxon>Gunneridae</taxon>
        <taxon>Pentapetalae</taxon>
        <taxon>asterids</taxon>
        <taxon>lamiids</taxon>
        <taxon>Solanales</taxon>
        <taxon>Solanaceae</taxon>
        <taxon>Solanoideae</taxon>
        <taxon>Solaneae</taxon>
        <taxon>Solanum</taxon>
    </lineage>
</organism>
<sequence>MGIAEHHNEKWRCILLFRRYSRGYQSLQLLIMRRRFLESRTSIDLQERGRLLFPLYIDYS</sequence>
<evidence type="ECO:0000313" key="2">
    <source>
        <dbReference type="Proteomes" id="UP000824120"/>
    </source>
</evidence>
<dbReference type="AlphaFoldDB" id="A0A9J5WD34"/>
<dbReference type="Proteomes" id="UP000824120">
    <property type="component" value="Chromosome 12"/>
</dbReference>
<keyword evidence="2" id="KW-1185">Reference proteome</keyword>
<name>A0A9J5WD34_SOLCO</name>